<feature type="domain" description="HTH lysR-type" evidence="5">
    <location>
        <begin position="1"/>
        <end position="57"/>
    </location>
</feature>
<keyword evidence="3" id="KW-0238">DNA-binding</keyword>
<sequence>MKLQQLRYLVEVSRRGLNVSEAAEALYTSQPGVSKQIKMLEDELGIIVFERSGKRLTGITEPGKAVLEISNRILREAENLKRVGEEYAGGDSGSLVIATTHTQARYALPQVVKRFTERYPRVRLNLHQGSPTQIAEWAANGEADIAIATEALDHVPNLVTMPCYQWSHCVIAPAGHPILEQGPLSLSVLARFPLITYDPAFTGGGRISSAFERHGLTPNVVLSAIDADVIKTYVTLGLGLGIIARIAFDPERDGRQNGLVALDAGHLFESNTTRLALRRGTYLRRYEYDFIELFAPHLTRKAVEKSMEGALSGGAGRGEDEYQL</sequence>
<comment type="similarity">
    <text evidence="1">Belongs to the LysR transcriptional regulatory family.</text>
</comment>
<dbReference type="PROSITE" id="PS50931">
    <property type="entry name" value="HTH_LYSR"/>
    <property type="match status" value="1"/>
</dbReference>
<dbReference type="InterPro" id="IPR036388">
    <property type="entry name" value="WH-like_DNA-bd_sf"/>
</dbReference>
<evidence type="ECO:0000256" key="1">
    <source>
        <dbReference type="ARBA" id="ARBA00009437"/>
    </source>
</evidence>
<organism evidence="6 7">
    <name type="scientific">Azospira oryzae</name>
    <dbReference type="NCBI Taxonomy" id="146939"/>
    <lineage>
        <taxon>Bacteria</taxon>
        <taxon>Pseudomonadati</taxon>
        <taxon>Pseudomonadota</taxon>
        <taxon>Betaproteobacteria</taxon>
        <taxon>Rhodocyclales</taxon>
        <taxon>Rhodocyclaceae</taxon>
        <taxon>Azospira</taxon>
    </lineage>
</organism>
<proteinExistence type="inferred from homology"/>
<dbReference type="InterPro" id="IPR000847">
    <property type="entry name" value="LysR_HTH_N"/>
</dbReference>
<evidence type="ECO:0000256" key="2">
    <source>
        <dbReference type="ARBA" id="ARBA00023015"/>
    </source>
</evidence>
<dbReference type="NCBIfam" id="NF009327">
    <property type="entry name" value="PRK12684.1"/>
    <property type="match status" value="1"/>
</dbReference>
<dbReference type="CDD" id="cd00090">
    <property type="entry name" value="HTH_ARSR"/>
    <property type="match status" value="1"/>
</dbReference>
<evidence type="ECO:0000313" key="7">
    <source>
        <dbReference type="Proteomes" id="UP000292136"/>
    </source>
</evidence>
<keyword evidence="7" id="KW-1185">Reference proteome</keyword>
<keyword evidence="2" id="KW-0805">Transcription regulation</keyword>
<comment type="caution">
    <text evidence="6">The sequence shown here is derived from an EMBL/GenBank/DDBJ whole genome shotgun (WGS) entry which is preliminary data.</text>
</comment>
<dbReference type="PANTHER" id="PTHR30126:SF6">
    <property type="entry name" value="HTH-TYPE TRANSCRIPTIONAL REGULATOR CYSB-RELATED"/>
    <property type="match status" value="1"/>
</dbReference>
<dbReference type="Gene3D" id="3.40.190.10">
    <property type="entry name" value="Periplasmic binding protein-like II"/>
    <property type="match status" value="2"/>
</dbReference>
<evidence type="ECO:0000256" key="4">
    <source>
        <dbReference type="ARBA" id="ARBA00023163"/>
    </source>
</evidence>
<dbReference type="EMBL" id="SHKM01000001">
    <property type="protein sequence ID" value="RZT89401.1"/>
    <property type="molecule type" value="Genomic_DNA"/>
</dbReference>
<dbReference type="InterPro" id="IPR011991">
    <property type="entry name" value="ArsR-like_HTH"/>
</dbReference>
<dbReference type="InterPro" id="IPR036390">
    <property type="entry name" value="WH_DNA-bd_sf"/>
</dbReference>
<gene>
    <name evidence="6" type="ORF">EV678_0185</name>
</gene>
<evidence type="ECO:0000259" key="5">
    <source>
        <dbReference type="PROSITE" id="PS50931"/>
    </source>
</evidence>
<evidence type="ECO:0000256" key="3">
    <source>
        <dbReference type="ARBA" id="ARBA00023125"/>
    </source>
</evidence>
<dbReference type="SUPFAM" id="SSF46785">
    <property type="entry name" value="Winged helix' DNA-binding domain"/>
    <property type="match status" value="1"/>
</dbReference>
<dbReference type="CDD" id="cd08413">
    <property type="entry name" value="PBP2_CysB_like"/>
    <property type="match status" value="1"/>
</dbReference>
<evidence type="ECO:0000313" key="6">
    <source>
        <dbReference type="EMBL" id="RZT89401.1"/>
    </source>
</evidence>
<dbReference type="InterPro" id="IPR005119">
    <property type="entry name" value="LysR_subst-bd"/>
</dbReference>
<dbReference type="Pfam" id="PF03466">
    <property type="entry name" value="LysR_substrate"/>
    <property type="match status" value="1"/>
</dbReference>
<keyword evidence="4" id="KW-0804">Transcription</keyword>
<dbReference type="SUPFAM" id="SSF53850">
    <property type="entry name" value="Periplasmic binding protein-like II"/>
    <property type="match status" value="1"/>
</dbReference>
<dbReference type="Proteomes" id="UP000292136">
    <property type="component" value="Unassembled WGS sequence"/>
</dbReference>
<reference evidence="6 7" key="1">
    <citation type="submission" date="2019-02" db="EMBL/GenBank/DDBJ databases">
        <title>Genomic Encyclopedia of Type Strains, Phase IV (KMG-IV): sequencing the most valuable type-strain genomes for metagenomic binning, comparative biology and taxonomic classification.</title>
        <authorList>
            <person name="Goeker M."/>
        </authorList>
    </citation>
    <scope>NUCLEOTIDE SEQUENCE [LARGE SCALE GENOMIC DNA]</scope>
    <source>
        <strain evidence="6 7">DSM 21223</strain>
    </source>
</reference>
<dbReference type="PANTHER" id="PTHR30126">
    <property type="entry name" value="HTH-TYPE TRANSCRIPTIONAL REGULATOR"/>
    <property type="match status" value="1"/>
</dbReference>
<dbReference type="Gene3D" id="1.10.10.10">
    <property type="entry name" value="Winged helix-like DNA-binding domain superfamily/Winged helix DNA-binding domain"/>
    <property type="match status" value="1"/>
</dbReference>
<dbReference type="NCBIfam" id="NF009326">
    <property type="entry name" value="PRK12681.1"/>
    <property type="match status" value="1"/>
</dbReference>
<accession>A0ABY0ITP8</accession>
<dbReference type="InterPro" id="IPR037423">
    <property type="entry name" value="CysB_PBP2"/>
</dbReference>
<dbReference type="Pfam" id="PF00126">
    <property type="entry name" value="HTH_1"/>
    <property type="match status" value="1"/>
</dbReference>
<dbReference type="PRINTS" id="PR00039">
    <property type="entry name" value="HTHLYSR"/>
</dbReference>
<name>A0ABY0ITP8_9RHOO</name>
<dbReference type="RefSeq" id="WP_014237058.1">
    <property type="nucleotide sequence ID" value="NZ_SHKM01000001.1"/>
</dbReference>
<protein>
    <submittedName>
        <fullName evidence="6">LysR family transcriptional regulator</fullName>
    </submittedName>
</protein>